<dbReference type="PANTHER" id="PTHR45669">
    <property type="entry name" value="GLUTAREDOXIN DOMAIN-CONTAINING CYSTEINE-RICH PROTEIN CG12206-RELATED"/>
    <property type="match status" value="1"/>
</dbReference>
<gene>
    <name evidence="2" type="ORF">Tsubulata_044389</name>
</gene>
<dbReference type="Gene3D" id="3.40.30.10">
    <property type="entry name" value="Glutaredoxin"/>
    <property type="match status" value="1"/>
</dbReference>
<keyword evidence="3" id="KW-1185">Reference proteome</keyword>
<proteinExistence type="predicted"/>
<evidence type="ECO:0008006" key="4">
    <source>
        <dbReference type="Google" id="ProtNLM"/>
    </source>
</evidence>
<protein>
    <recommendedName>
        <fullName evidence="4">Glutaredoxin domain-containing protein</fullName>
    </recommendedName>
</protein>
<evidence type="ECO:0000313" key="2">
    <source>
        <dbReference type="EMBL" id="KAJ4830707.1"/>
    </source>
</evidence>
<dbReference type="PANTHER" id="PTHR45669:SF36">
    <property type="entry name" value="GLUTAREDOXIN DOMAIN-CONTAINING PROTEIN"/>
    <property type="match status" value="1"/>
</dbReference>
<accession>A0A9Q0FI00</accession>
<evidence type="ECO:0000313" key="3">
    <source>
        <dbReference type="Proteomes" id="UP001141552"/>
    </source>
</evidence>
<feature type="compositionally biased region" description="Low complexity" evidence="1">
    <location>
        <begin position="1"/>
        <end position="21"/>
    </location>
</feature>
<name>A0A9Q0FI00_9ROSI</name>
<dbReference type="SUPFAM" id="SSF52833">
    <property type="entry name" value="Thioredoxin-like"/>
    <property type="match status" value="1"/>
</dbReference>
<reference evidence="2" key="1">
    <citation type="submission" date="2022-02" db="EMBL/GenBank/DDBJ databases">
        <authorList>
            <person name="Henning P.M."/>
            <person name="McCubbin A.G."/>
            <person name="Shore J.S."/>
        </authorList>
    </citation>
    <scope>NUCLEOTIDE SEQUENCE</scope>
    <source>
        <strain evidence="2">F60SS</strain>
        <tissue evidence="2">Leaves</tissue>
    </source>
</reference>
<dbReference type="AlphaFoldDB" id="A0A9Q0FI00"/>
<reference evidence="2" key="2">
    <citation type="journal article" date="2023" name="Plants (Basel)">
        <title>Annotation of the Turnera subulata (Passifloraceae) Draft Genome Reveals the S-Locus Evolved after the Divergence of Turneroideae from Passifloroideae in a Stepwise Manner.</title>
        <authorList>
            <person name="Henning P.M."/>
            <person name="Roalson E.H."/>
            <person name="Mir W."/>
            <person name="McCubbin A.G."/>
            <person name="Shore J.S."/>
        </authorList>
    </citation>
    <scope>NUCLEOTIDE SEQUENCE</scope>
    <source>
        <strain evidence="2">F60SS</strain>
    </source>
</reference>
<dbReference type="EMBL" id="JAKUCV010005553">
    <property type="protein sequence ID" value="KAJ4830707.1"/>
    <property type="molecule type" value="Genomic_DNA"/>
</dbReference>
<dbReference type="InterPro" id="IPR036249">
    <property type="entry name" value="Thioredoxin-like_sf"/>
</dbReference>
<sequence length="103" mass="11451">MPTPSSCTSPPSASSTAPTRTHANRSILCVPLDERDVSMDDEYLNKLQEIVSSKKVNLPMVFIGRNYIHDVEEIKERQESSGASYEAYGGLRFPICEVCNGRQ</sequence>
<comment type="caution">
    <text evidence="2">The sequence shown here is derived from an EMBL/GenBank/DDBJ whole genome shotgun (WGS) entry which is preliminary data.</text>
</comment>
<evidence type="ECO:0000256" key="1">
    <source>
        <dbReference type="SAM" id="MobiDB-lite"/>
    </source>
</evidence>
<dbReference type="Proteomes" id="UP001141552">
    <property type="component" value="Unassembled WGS sequence"/>
</dbReference>
<organism evidence="2 3">
    <name type="scientific">Turnera subulata</name>
    <dbReference type="NCBI Taxonomy" id="218843"/>
    <lineage>
        <taxon>Eukaryota</taxon>
        <taxon>Viridiplantae</taxon>
        <taxon>Streptophyta</taxon>
        <taxon>Embryophyta</taxon>
        <taxon>Tracheophyta</taxon>
        <taxon>Spermatophyta</taxon>
        <taxon>Magnoliopsida</taxon>
        <taxon>eudicotyledons</taxon>
        <taxon>Gunneridae</taxon>
        <taxon>Pentapetalae</taxon>
        <taxon>rosids</taxon>
        <taxon>fabids</taxon>
        <taxon>Malpighiales</taxon>
        <taxon>Passifloraceae</taxon>
        <taxon>Turnera</taxon>
    </lineage>
</organism>
<feature type="region of interest" description="Disordered" evidence="1">
    <location>
        <begin position="1"/>
        <end position="24"/>
    </location>
</feature>